<name>A0ABQ4WSX3_9ASTR</name>
<dbReference type="Proteomes" id="UP001151760">
    <property type="component" value="Unassembled WGS sequence"/>
</dbReference>
<gene>
    <name evidence="2" type="ORF">Tco_0629362</name>
</gene>
<feature type="region of interest" description="Disordered" evidence="1">
    <location>
        <begin position="262"/>
        <end position="297"/>
    </location>
</feature>
<evidence type="ECO:0000313" key="2">
    <source>
        <dbReference type="EMBL" id="GJS56000.1"/>
    </source>
</evidence>
<evidence type="ECO:0000313" key="3">
    <source>
        <dbReference type="Proteomes" id="UP001151760"/>
    </source>
</evidence>
<evidence type="ECO:0000256" key="1">
    <source>
        <dbReference type="SAM" id="MobiDB-lite"/>
    </source>
</evidence>
<reference evidence="2" key="2">
    <citation type="submission" date="2022-01" db="EMBL/GenBank/DDBJ databases">
        <authorList>
            <person name="Yamashiro T."/>
            <person name="Shiraishi A."/>
            <person name="Satake H."/>
            <person name="Nakayama K."/>
        </authorList>
    </citation>
    <scope>NUCLEOTIDE SEQUENCE</scope>
</reference>
<dbReference type="PANTHER" id="PTHR11439:SF509">
    <property type="entry name" value="RNA-DIRECTED DNA POLYMERASE"/>
    <property type="match status" value="1"/>
</dbReference>
<proteinExistence type="predicted"/>
<protein>
    <submittedName>
        <fullName evidence="2">Uncharacterized protein</fullName>
    </submittedName>
</protein>
<accession>A0ABQ4WSX3</accession>
<sequence>MALTAYANADHVVCQDTRRSTSGSAHFLGDKLVSWSSKKQKSTAISTTEAEYIAMSGCSLLVKAHRHTSLFHKRRVENGVVELYFVTTDCQLANIFTKALPTERFEFLLPWLGMKSKMAEENVHAPTRTDEQLVLVKACLPIGKSNLLMDLQKMQKNLIFRLSNTLTMDTKSGIYIFRLDELRFTLDADLLRSALGITPKDSAHHFVAPPAGDLSISSVENYSIHDQPMLNRQDFCQSQDDYSLGNLKFVPKGELDEKYLDMAARKPRQATTIEDEEGGKRKKALPAGKSKKPAPAK</sequence>
<organism evidence="2 3">
    <name type="scientific">Tanacetum coccineum</name>
    <dbReference type="NCBI Taxonomy" id="301880"/>
    <lineage>
        <taxon>Eukaryota</taxon>
        <taxon>Viridiplantae</taxon>
        <taxon>Streptophyta</taxon>
        <taxon>Embryophyta</taxon>
        <taxon>Tracheophyta</taxon>
        <taxon>Spermatophyta</taxon>
        <taxon>Magnoliopsida</taxon>
        <taxon>eudicotyledons</taxon>
        <taxon>Gunneridae</taxon>
        <taxon>Pentapetalae</taxon>
        <taxon>asterids</taxon>
        <taxon>campanulids</taxon>
        <taxon>Asterales</taxon>
        <taxon>Asteraceae</taxon>
        <taxon>Asteroideae</taxon>
        <taxon>Anthemideae</taxon>
        <taxon>Anthemidinae</taxon>
        <taxon>Tanacetum</taxon>
    </lineage>
</organism>
<dbReference type="PANTHER" id="PTHR11439">
    <property type="entry name" value="GAG-POL-RELATED RETROTRANSPOSON"/>
    <property type="match status" value="1"/>
</dbReference>
<feature type="compositionally biased region" description="Basic residues" evidence="1">
    <location>
        <begin position="280"/>
        <end position="297"/>
    </location>
</feature>
<keyword evidence="3" id="KW-1185">Reference proteome</keyword>
<dbReference type="EMBL" id="BQNB010008907">
    <property type="protein sequence ID" value="GJS56000.1"/>
    <property type="molecule type" value="Genomic_DNA"/>
</dbReference>
<dbReference type="CDD" id="cd09272">
    <property type="entry name" value="RNase_HI_RT_Ty1"/>
    <property type="match status" value="1"/>
</dbReference>
<reference evidence="2" key="1">
    <citation type="journal article" date="2022" name="Int. J. Mol. Sci.">
        <title>Draft Genome of Tanacetum Coccineum: Genomic Comparison of Closely Related Tanacetum-Family Plants.</title>
        <authorList>
            <person name="Yamashiro T."/>
            <person name="Shiraishi A."/>
            <person name="Nakayama K."/>
            <person name="Satake H."/>
        </authorList>
    </citation>
    <scope>NUCLEOTIDE SEQUENCE</scope>
</reference>
<comment type="caution">
    <text evidence="2">The sequence shown here is derived from an EMBL/GenBank/DDBJ whole genome shotgun (WGS) entry which is preliminary data.</text>
</comment>